<protein>
    <submittedName>
        <fullName evidence="2">Uncharacterized protein</fullName>
    </submittedName>
</protein>
<reference evidence="2" key="1">
    <citation type="submission" date="2024-04" db="UniProtKB">
        <authorList>
            <consortium name="EnsemblMetazoa"/>
        </authorList>
    </citation>
    <scope>IDENTIFICATION</scope>
    <source>
        <strain evidence="2">EBRO</strain>
    </source>
</reference>
<proteinExistence type="predicted"/>
<accession>A0AAG5CR40</accession>
<dbReference type="AlphaFoldDB" id="A0AAG5CR40"/>
<dbReference type="EnsemblMetazoa" id="ENSAATROPT001339">
    <property type="protein sequence ID" value="ENSAATROPP001286"/>
    <property type="gene ID" value="ENSAATROPG001063"/>
</dbReference>
<evidence type="ECO:0000313" key="2">
    <source>
        <dbReference type="EnsemblMetazoa" id="ENSAATROPP001286"/>
    </source>
</evidence>
<keyword evidence="3" id="KW-1185">Reference proteome</keyword>
<feature type="region of interest" description="Disordered" evidence="1">
    <location>
        <begin position="1"/>
        <end position="72"/>
    </location>
</feature>
<feature type="compositionally biased region" description="Polar residues" evidence="1">
    <location>
        <begin position="20"/>
        <end position="36"/>
    </location>
</feature>
<dbReference type="Proteomes" id="UP000075880">
    <property type="component" value="Unassembled WGS sequence"/>
</dbReference>
<organism evidence="2 3">
    <name type="scientific">Anopheles atroparvus</name>
    <name type="common">European mosquito</name>
    <dbReference type="NCBI Taxonomy" id="41427"/>
    <lineage>
        <taxon>Eukaryota</taxon>
        <taxon>Metazoa</taxon>
        <taxon>Ecdysozoa</taxon>
        <taxon>Arthropoda</taxon>
        <taxon>Hexapoda</taxon>
        <taxon>Insecta</taxon>
        <taxon>Pterygota</taxon>
        <taxon>Neoptera</taxon>
        <taxon>Endopterygota</taxon>
        <taxon>Diptera</taxon>
        <taxon>Nematocera</taxon>
        <taxon>Culicoidea</taxon>
        <taxon>Culicidae</taxon>
        <taxon>Anophelinae</taxon>
        <taxon>Anopheles</taxon>
    </lineage>
</organism>
<evidence type="ECO:0000313" key="3">
    <source>
        <dbReference type="Proteomes" id="UP000075880"/>
    </source>
</evidence>
<name>A0AAG5CR40_ANOAO</name>
<evidence type="ECO:0000256" key="1">
    <source>
        <dbReference type="SAM" id="MobiDB-lite"/>
    </source>
</evidence>
<sequence>MDSDNSTFSFVSHDPIGFESSRSGDSSVKQPTQDSATDPPPAAPCASVSTEPTERKEMATQTISAPHSKKFA</sequence>
<feature type="compositionally biased region" description="Polar residues" evidence="1">
    <location>
        <begin position="1"/>
        <end position="10"/>
    </location>
</feature>